<sequence length="420" mass="45829">MSSLGSGGDDGLISNPNLPEYGSGDGGDGGDGGDYPIDGSPMCDVFCDPAEPQECGTPPSSLEDLSSQISDFSVLGHCVNLFLIHVLYDDNKAALKKYQNLMNNGFDDDFKWYSSYILGSIQPQILEFMRAHAGEYFDCDKLDSRPCCSDFSSGQGCQNGCIPNTSGNADSSRYRFSVKNGDHFNKKMSDDYGIPGEWIKFGNWRYYLQNGCQFGDSSDDCYLYNKSFPMVADDAEVPNPKDGIAPAVDQYKSIGDQLSQAYEQFGQYHMSAWRDDTIVEAAELPVYMLVQGVESMHKVHDTAEEISEEEMKQMILFFITGILGFIPVAGEGLASLGLATLEWIIRIVGGVGDVAFDLYRVVNNPSSAIFAVFGAFANVKDFGQASGPARTMMNAGQQEKLGLTVKSKTDMVNSVKVSCK</sequence>
<proteinExistence type="predicted"/>
<organism evidence="2 3">
    <name type="scientific">Dothidotthia symphoricarpi CBS 119687</name>
    <dbReference type="NCBI Taxonomy" id="1392245"/>
    <lineage>
        <taxon>Eukaryota</taxon>
        <taxon>Fungi</taxon>
        <taxon>Dikarya</taxon>
        <taxon>Ascomycota</taxon>
        <taxon>Pezizomycotina</taxon>
        <taxon>Dothideomycetes</taxon>
        <taxon>Pleosporomycetidae</taxon>
        <taxon>Pleosporales</taxon>
        <taxon>Dothidotthiaceae</taxon>
        <taxon>Dothidotthia</taxon>
    </lineage>
</organism>
<evidence type="ECO:0000313" key="2">
    <source>
        <dbReference type="EMBL" id="KAF2129706.1"/>
    </source>
</evidence>
<protein>
    <submittedName>
        <fullName evidence="2">Uncharacterized protein</fullName>
    </submittedName>
</protein>
<accession>A0A6A6ADR6</accession>
<dbReference type="RefSeq" id="XP_033524095.1">
    <property type="nucleotide sequence ID" value="XM_033671522.1"/>
</dbReference>
<feature type="compositionally biased region" description="Gly residues" evidence="1">
    <location>
        <begin position="1"/>
        <end position="10"/>
    </location>
</feature>
<dbReference type="Proteomes" id="UP000799771">
    <property type="component" value="Unassembled WGS sequence"/>
</dbReference>
<dbReference type="GeneID" id="54411954"/>
<evidence type="ECO:0000313" key="3">
    <source>
        <dbReference type="Proteomes" id="UP000799771"/>
    </source>
</evidence>
<feature type="region of interest" description="Disordered" evidence="1">
    <location>
        <begin position="1"/>
        <end position="34"/>
    </location>
</feature>
<reference evidence="2" key="1">
    <citation type="journal article" date="2020" name="Stud. Mycol.">
        <title>101 Dothideomycetes genomes: a test case for predicting lifestyles and emergence of pathogens.</title>
        <authorList>
            <person name="Haridas S."/>
            <person name="Albert R."/>
            <person name="Binder M."/>
            <person name="Bloem J."/>
            <person name="Labutti K."/>
            <person name="Salamov A."/>
            <person name="Andreopoulos B."/>
            <person name="Baker S."/>
            <person name="Barry K."/>
            <person name="Bills G."/>
            <person name="Bluhm B."/>
            <person name="Cannon C."/>
            <person name="Castanera R."/>
            <person name="Culley D."/>
            <person name="Daum C."/>
            <person name="Ezra D."/>
            <person name="Gonzalez J."/>
            <person name="Henrissat B."/>
            <person name="Kuo A."/>
            <person name="Liang C."/>
            <person name="Lipzen A."/>
            <person name="Lutzoni F."/>
            <person name="Magnuson J."/>
            <person name="Mondo S."/>
            <person name="Nolan M."/>
            <person name="Ohm R."/>
            <person name="Pangilinan J."/>
            <person name="Park H.-J."/>
            <person name="Ramirez L."/>
            <person name="Alfaro M."/>
            <person name="Sun H."/>
            <person name="Tritt A."/>
            <person name="Yoshinaga Y."/>
            <person name="Zwiers L.-H."/>
            <person name="Turgeon B."/>
            <person name="Goodwin S."/>
            <person name="Spatafora J."/>
            <person name="Crous P."/>
            <person name="Grigoriev I."/>
        </authorList>
    </citation>
    <scope>NUCLEOTIDE SEQUENCE</scope>
    <source>
        <strain evidence="2">CBS 119687</strain>
    </source>
</reference>
<keyword evidence="3" id="KW-1185">Reference proteome</keyword>
<dbReference type="EMBL" id="ML977506">
    <property type="protein sequence ID" value="KAF2129706.1"/>
    <property type="molecule type" value="Genomic_DNA"/>
</dbReference>
<dbReference type="AlphaFoldDB" id="A0A6A6ADR6"/>
<dbReference type="OrthoDB" id="4508088at2759"/>
<feature type="compositionally biased region" description="Gly residues" evidence="1">
    <location>
        <begin position="23"/>
        <end position="33"/>
    </location>
</feature>
<name>A0A6A6ADR6_9PLEO</name>
<gene>
    <name evidence="2" type="ORF">P153DRAFT_396958</name>
</gene>
<evidence type="ECO:0000256" key="1">
    <source>
        <dbReference type="SAM" id="MobiDB-lite"/>
    </source>
</evidence>